<dbReference type="SUPFAM" id="SSF54862">
    <property type="entry name" value="4Fe-4S ferredoxins"/>
    <property type="match status" value="1"/>
</dbReference>
<dbReference type="GO" id="GO:0046872">
    <property type="term" value="F:metal ion binding"/>
    <property type="evidence" value="ECO:0007669"/>
    <property type="project" value="UniProtKB-KW"/>
</dbReference>
<comment type="caution">
    <text evidence="5">The sequence shown here is derived from an EMBL/GenBank/DDBJ whole genome shotgun (WGS) entry which is preliminary data.</text>
</comment>
<dbReference type="PROSITE" id="PS51379">
    <property type="entry name" value="4FE4S_FER_2"/>
    <property type="match status" value="1"/>
</dbReference>
<keyword evidence="2" id="KW-0408">Iron</keyword>
<reference evidence="5 6" key="1">
    <citation type="submission" date="2013-09" db="EMBL/GenBank/DDBJ databases">
        <authorList>
            <person name="Zeng Z."/>
            <person name="Chen C."/>
        </authorList>
    </citation>
    <scope>NUCLEOTIDE SEQUENCE [LARGE SCALE GENOMIC DNA]</scope>
    <source>
        <strain evidence="5 6">F44-8</strain>
    </source>
</reference>
<proteinExistence type="predicted"/>
<organism evidence="5 6">
    <name type="scientific">Flavobacterium beibuense F44-8</name>
    <dbReference type="NCBI Taxonomy" id="1406840"/>
    <lineage>
        <taxon>Bacteria</taxon>
        <taxon>Pseudomonadati</taxon>
        <taxon>Bacteroidota</taxon>
        <taxon>Flavobacteriia</taxon>
        <taxon>Flavobacteriales</taxon>
        <taxon>Flavobacteriaceae</taxon>
        <taxon>Flavobacterium</taxon>
    </lineage>
</organism>
<sequence length="117" mass="12774">MAIIITDECINCGACEPECPNTAIYEGADDWRYKDGTSLSGKIVLPSGEEVDADEAQTPISDDLYYIVPGKCTECKGFHEEPQCAAVCPVDCCVPDDDHVESEETLLNRQAFLHGDE</sequence>
<dbReference type="InterPro" id="IPR017896">
    <property type="entry name" value="4Fe4S_Fe-S-bd"/>
</dbReference>
<dbReference type="Proteomes" id="UP000030129">
    <property type="component" value="Unassembled WGS sequence"/>
</dbReference>
<dbReference type="AlphaFoldDB" id="A0A0A2M571"/>
<feature type="domain" description="4Fe-4S ferredoxin-type" evidence="4">
    <location>
        <begin position="1"/>
        <end position="29"/>
    </location>
</feature>
<dbReference type="STRING" id="1406840.Q763_02630"/>
<dbReference type="InterPro" id="IPR017900">
    <property type="entry name" value="4Fe4S_Fe_S_CS"/>
</dbReference>
<gene>
    <name evidence="5" type="ORF">Q763_02630</name>
</gene>
<keyword evidence="1" id="KW-0479">Metal-binding</keyword>
<dbReference type="PROSITE" id="PS00198">
    <property type="entry name" value="4FE4S_FER_1"/>
    <property type="match status" value="1"/>
</dbReference>
<evidence type="ECO:0000256" key="3">
    <source>
        <dbReference type="ARBA" id="ARBA00023014"/>
    </source>
</evidence>
<evidence type="ECO:0000256" key="1">
    <source>
        <dbReference type="ARBA" id="ARBA00022723"/>
    </source>
</evidence>
<accession>A0A0A2M571</accession>
<name>A0A0A2M571_9FLAO</name>
<dbReference type="RefSeq" id="WP_035130898.1">
    <property type="nucleotide sequence ID" value="NZ_JRLV01000003.1"/>
</dbReference>
<evidence type="ECO:0000313" key="6">
    <source>
        <dbReference type="Proteomes" id="UP000030129"/>
    </source>
</evidence>
<dbReference type="eggNOG" id="COG1143">
    <property type="taxonomic scope" value="Bacteria"/>
</dbReference>
<dbReference type="Pfam" id="PF00037">
    <property type="entry name" value="Fer4"/>
    <property type="match status" value="1"/>
</dbReference>
<evidence type="ECO:0000313" key="5">
    <source>
        <dbReference type="EMBL" id="KGO83480.1"/>
    </source>
</evidence>
<dbReference type="GO" id="GO:0051536">
    <property type="term" value="F:iron-sulfur cluster binding"/>
    <property type="evidence" value="ECO:0007669"/>
    <property type="project" value="UniProtKB-KW"/>
</dbReference>
<protein>
    <submittedName>
        <fullName evidence="5">Ferredoxin</fullName>
    </submittedName>
</protein>
<dbReference type="Gene3D" id="3.30.70.20">
    <property type="match status" value="1"/>
</dbReference>
<evidence type="ECO:0000256" key="2">
    <source>
        <dbReference type="ARBA" id="ARBA00023004"/>
    </source>
</evidence>
<evidence type="ECO:0000259" key="4">
    <source>
        <dbReference type="PROSITE" id="PS51379"/>
    </source>
</evidence>
<keyword evidence="3" id="KW-0411">Iron-sulfur</keyword>
<keyword evidence="6" id="KW-1185">Reference proteome</keyword>
<dbReference type="EMBL" id="JRLV01000003">
    <property type="protein sequence ID" value="KGO83480.1"/>
    <property type="molecule type" value="Genomic_DNA"/>
</dbReference>